<keyword evidence="2 5" id="KW-0812">Transmembrane</keyword>
<feature type="transmembrane region" description="Helical" evidence="5">
    <location>
        <begin position="33"/>
        <end position="57"/>
    </location>
</feature>
<dbReference type="InterPro" id="IPR020846">
    <property type="entry name" value="MFS_dom"/>
</dbReference>
<feature type="transmembrane region" description="Helical" evidence="5">
    <location>
        <begin position="159"/>
        <end position="184"/>
    </location>
</feature>
<protein>
    <submittedName>
        <fullName evidence="7">MFS transporter</fullName>
    </submittedName>
</protein>
<organism evidence="7 8">
    <name type="scientific">Paracoccus aerius</name>
    <dbReference type="NCBI Taxonomy" id="1915382"/>
    <lineage>
        <taxon>Bacteria</taxon>
        <taxon>Pseudomonadati</taxon>
        <taxon>Pseudomonadota</taxon>
        <taxon>Alphaproteobacteria</taxon>
        <taxon>Rhodobacterales</taxon>
        <taxon>Paracoccaceae</taxon>
        <taxon>Paracoccus</taxon>
    </lineage>
</organism>
<accession>A0ABS1S9G2</accession>
<feature type="transmembrane region" description="Helical" evidence="5">
    <location>
        <begin position="102"/>
        <end position="120"/>
    </location>
</feature>
<gene>
    <name evidence="7" type="ORF">JL111_17790</name>
</gene>
<evidence type="ECO:0000256" key="4">
    <source>
        <dbReference type="ARBA" id="ARBA00023136"/>
    </source>
</evidence>
<dbReference type="Proteomes" id="UP000644749">
    <property type="component" value="Unassembled WGS sequence"/>
</dbReference>
<dbReference type="InterPro" id="IPR005828">
    <property type="entry name" value="MFS_sugar_transport-like"/>
</dbReference>
<dbReference type="EMBL" id="JAESHT010000022">
    <property type="protein sequence ID" value="MBL3675328.1"/>
    <property type="molecule type" value="Genomic_DNA"/>
</dbReference>
<dbReference type="RefSeq" id="WP_191312295.1">
    <property type="nucleotide sequence ID" value="NZ_BNCL01000021.1"/>
</dbReference>
<dbReference type="InterPro" id="IPR005829">
    <property type="entry name" value="Sugar_transporter_CS"/>
</dbReference>
<keyword evidence="3 5" id="KW-1133">Transmembrane helix</keyword>
<keyword evidence="8" id="KW-1185">Reference proteome</keyword>
<dbReference type="PROSITE" id="PS50850">
    <property type="entry name" value="MFS"/>
    <property type="match status" value="1"/>
</dbReference>
<proteinExistence type="predicted"/>
<evidence type="ECO:0000256" key="2">
    <source>
        <dbReference type="ARBA" id="ARBA00022692"/>
    </source>
</evidence>
<reference evidence="7 8" key="1">
    <citation type="submission" date="2021-01" db="EMBL/GenBank/DDBJ databases">
        <title>011410 draft genome.</title>
        <authorList>
            <person name="Lang L."/>
        </authorList>
    </citation>
    <scope>NUCLEOTIDE SEQUENCE [LARGE SCALE GENOMIC DNA]</scope>
    <source>
        <strain evidence="7 8">KCTC 42845</strain>
    </source>
</reference>
<sequence>MQHTHIERGASAQSLEGQLTRALDAMPVRSAHIWLLLLVSFGALLDAMTQANIGLVAPRLADLWGISALQIGLLSTLTFFGMAIGSVLAGYTNDRYGRKFTYTYNLALFTVGSLVAGLSGSVEVLLIARFMCGIGLGGELSTALTLISEVMPTRIRGAALGVVNVAAGGLGLLIAPALVTLMLGPLEPVFGGPEVAWRWVLGIMAVPALAIFVYRIFLPESPRFLLAEGNVDEANSVLTRLSLNRLRKPRGMVVKEFIKAGATERLVSQKVPFSAIFQGELFRRTAVVWTVIAMTFGAQLTILVFMPTVLVSRGYDLQSSLLYTTIINIGGLVGALMASYFGYRVKRRAVLGFGSVLAIFIALAFGYSETFGPILFFGGLLQVMFILLNTTAWMWAPELYPTRVRGFGTGCAVTVGFLSASIFPLLAGYLFESGGVAAMFAMIAVMYVVMALAVMFGPETHGKSLESVSGEEAL</sequence>
<feature type="transmembrane region" description="Helical" evidence="5">
    <location>
        <begin position="350"/>
        <end position="368"/>
    </location>
</feature>
<dbReference type="SUPFAM" id="SSF103473">
    <property type="entry name" value="MFS general substrate transporter"/>
    <property type="match status" value="1"/>
</dbReference>
<comment type="subcellular location">
    <subcellularLocation>
        <location evidence="1">Membrane</location>
        <topology evidence="1">Multi-pass membrane protein</topology>
    </subcellularLocation>
</comment>
<dbReference type="PROSITE" id="PS00217">
    <property type="entry name" value="SUGAR_TRANSPORT_2"/>
    <property type="match status" value="1"/>
</dbReference>
<feature type="transmembrane region" description="Helical" evidence="5">
    <location>
        <begin position="374"/>
        <end position="395"/>
    </location>
</feature>
<dbReference type="Pfam" id="PF00083">
    <property type="entry name" value="Sugar_tr"/>
    <property type="match status" value="1"/>
</dbReference>
<feature type="transmembrane region" description="Helical" evidence="5">
    <location>
        <begin position="321"/>
        <end position="343"/>
    </location>
</feature>
<dbReference type="PANTHER" id="PTHR23508:SF10">
    <property type="entry name" value="CARBOXYLIC ACID TRANSPORTER PROTEIN HOMOLOG"/>
    <property type="match status" value="1"/>
</dbReference>
<evidence type="ECO:0000313" key="8">
    <source>
        <dbReference type="Proteomes" id="UP000644749"/>
    </source>
</evidence>
<name>A0ABS1S9G2_9RHOB</name>
<feature type="transmembrane region" description="Helical" evidence="5">
    <location>
        <begin position="407"/>
        <end position="431"/>
    </location>
</feature>
<comment type="caution">
    <text evidence="7">The sequence shown here is derived from an EMBL/GenBank/DDBJ whole genome shotgun (WGS) entry which is preliminary data.</text>
</comment>
<evidence type="ECO:0000256" key="1">
    <source>
        <dbReference type="ARBA" id="ARBA00004141"/>
    </source>
</evidence>
<dbReference type="InterPro" id="IPR036259">
    <property type="entry name" value="MFS_trans_sf"/>
</dbReference>
<evidence type="ECO:0000313" key="7">
    <source>
        <dbReference type="EMBL" id="MBL3675328.1"/>
    </source>
</evidence>
<feature type="transmembrane region" description="Helical" evidence="5">
    <location>
        <begin position="286"/>
        <end position="309"/>
    </location>
</feature>
<evidence type="ECO:0000256" key="3">
    <source>
        <dbReference type="ARBA" id="ARBA00022989"/>
    </source>
</evidence>
<dbReference type="Gene3D" id="1.20.1250.20">
    <property type="entry name" value="MFS general substrate transporter like domains"/>
    <property type="match status" value="1"/>
</dbReference>
<evidence type="ECO:0000256" key="5">
    <source>
        <dbReference type="SAM" id="Phobius"/>
    </source>
</evidence>
<feature type="transmembrane region" description="Helical" evidence="5">
    <location>
        <begin position="126"/>
        <end position="147"/>
    </location>
</feature>
<keyword evidence="4 5" id="KW-0472">Membrane</keyword>
<feature type="transmembrane region" description="Helical" evidence="5">
    <location>
        <begin position="63"/>
        <end position="90"/>
    </location>
</feature>
<feature type="transmembrane region" description="Helical" evidence="5">
    <location>
        <begin position="196"/>
        <end position="217"/>
    </location>
</feature>
<evidence type="ECO:0000259" key="6">
    <source>
        <dbReference type="PROSITE" id="PS50850"/>
    </source>
</evidence>
<dbReference type="PANTHER" id="PTHR23508">
    <property type="entry name" value="CARBOXYLIC ACID TRANSPORTER PROTEIN HOMOLOG"/>
    <property type="match status" value="1"/>
</dbReference>
<feature type="domain" description="Major facilitator superfamily (MFS) profile" evidence="6">
    <location>
        <begin position="35"/>
        <end position="461"/>
    </location>
</feature>
<feature type="transmembrane region" description="Helical" evidence="5">
    <location>
        <begin position="437"/>
        <end position="457"/>
    </location>
</feature>